<evidence type="ECO:0000256" key="18">
    <source>
        <dbReference type="ARBA" id="ARBA00041418"/>
    </source>
</evidence>
<feature type="transmembrane region" description="Helical" evidence="21">
    <location>
        <begin position="267"/>
        <end position="293"/>
    </location>
</feature>
<evidence type="ECO:0000313" key="23">
    <source>
        <dbReference type="Proteomes" id="UP000594688"/>
    </source>
</evidence>
<evidence type="ECO:0000256" key="10">
    <source>
        <dbReference type="ARBA" id="ARBA00022989"/>
    </source>
</evidence>
<keyword evidence="9" id="KW-0573">Peptidoglycan synthesis</keyword>
<dbReference type="InterPro" id="IPR013437">
    <property type="entry name" value="FtsW"/>
</dbReference>
<name>A0A7T0BTI4_9BACT</name>
<keyword evidence="6" id="KW-0808">Transferase</keyword>
<organism evidence="22 23">
    <name type="scientific">Candidatus Nitronauta litoralis</name>
    <dbReference type="NCBI Taxonomy" id="2705533"/>
    <lineage>
        <taxon>Bacteria</taxon>
        <taxon>Pseudomonadati</taxon>
        <taxon>Nitrospinota/Tectimicrobiota group</taxon>
        <taxon>Nitrospinota</taxon>
        <taxon>Nitrospinia</taxon>
        <taxon>Nitrospinales</taxon>
        <taxon>Nitrospinaceae</taxon>
        <taxon>Candidatus Nitronauta</taxon>
    </lineage>
</organism>
<keyword evidence="13" id="KW-0961">Cell wall biogenesis/degradation</keyword>
<keyword evidence="10 21" id="KW-1133">Transmembrane helix</keyword>
<keyword evidence="3" id="KW-1003">Cell membrane</keyword>
<dbReference type="GO" id="GO:0009252">
    <property type="term" value="P:peptidoglycan biosynthetic process"/>
    <property type="evidence" value="ECO:0007669"/>
    <property type="project" value="UniProtKB-KW"/>
</dbReference>
<keyword evidence="4" id="KW-0132">Cell division</keyword>
<feature type="transmembrane region" description="Helical" evidence="21">
    <location>
        <begin position="110"/>
        <end position="130"/>
    </location>
</feature>
<protein>
    <recommendedName>
        <fullName evidence="17">Probable peptidoglycan glycosyltransferase FtsW</fullName>
        <ecNumber evidence="19">2.4.99.28</ecNumber>
    </recommendedName>
    <alternativeName>
        <fullName evidence="18">Cell division protein FtsW</fullName>
    </alternativeName>
    <alternativeName>
        <fullName evidence="15">Cell wall polymerase</fullName>
    </alternativeName>
    <alternativeName>
        <fullName evidence="14">Peptidoglycan polymerase</fullName>
    </alternativeName>
</protein>
<evidence type="ECO:0000256" key="6">
    <source>
        <dbReference type="ARBA" id="ARBA00022679"/>
    </source>
</evidence>
<dbReference type="GO" id="GO:0032153">
    <property type="term" value="C:cell division site"/>
    <property type="evidence" value="ECO:0007669"/>
    <property type="project" value="TreeGrafter"/>
</dbReference>
<dbReference type="GO" id="GO:0005886">
    <property type="term" value="C:plasma membrane"/>
    <property type="evidence" value="ECO:0007669"/>
    <property type="project" value="UniProtKB-SubCell"/>
</dbReference>
<evidence type="ECO:0000256" key="19">
    <source>
        <dbReference type="ARBA" id="ARBA00044770"/>
    </source>
</evidence>
<evidence type="ECO:0000256" key="12">
    <source>
        <dbReference type="ARBA" id="ARBA00023306"/>
    </source>
</evidence>
<dbReference type="InterPro" id="IPR001182">
    <property type="entry name" value="FtsW/RodA"/>
</dbReference>
<feature type="transmembrane region" description="Helical" evidence="21">
    <location>
        <begin position="343"/>
        <end position="363"/>
    </location>
</feature>
<evidence type="ECO:0000256" key="16">
    <source>
        <dbReference type="ARBA" id="ARBA00038053"/>
    </source>
</evidence>
<gene>
    <name evidence="22" type="primary">ftsW</name>
    <name evidence="22" type="ORF">G3M70_01710</name>
</gene>
<evidence type="ECO:0000256" key="3">
    <source>
        <dbReference type="ARBA" id="ARBA00022475"/>
    </source>
</evidence>
<feature type="transmembrane region" description="Helical" evidence="21">
    <location>
        <begin position="191"/>
        <end position="211"/>
    </location>
</feature>
<dbReference type="GO" id="GO:0008360">
    <property type="term" value="P:regulation of cell shape"/>
    <property type="evidence" value="ECO:0007669"/>
    <property type="project" value="UniProtKB-KW"/>
</dbReference>
<keyword evidence="7 21" id="KW-0812">Transmembrane</keyword>
<evidence type="ECO:0000256" key="21">
    <source>
        <dbReference type="SAM" id="Phobius"/>
    </source>
</evidence>
<evidence type="ECO:0000256" key="11">
    <source>
        <dbReference type="ARBA" id="ARBA00023136"/>
    </source>
</evidence>
<feature type="transmembrane region" description="Helical" evidence="21">
    <location>
        <begin position="167"/>
        <end position="184"/>
    </location>
</feature>
<feature type="transmembrane region" description="Helical" evidence="21">
    <location>
        <begin position="52"/>
        <end position="69"/>
    </location>
</feature>
<dbReference type="GO" id="GO:0051301">
    <property type="term" value="P:cell division"/>
    <property type="evidence" value="ECO:0007669"/>
    <property type="project" value="UniProtKB-KW"/>
</dbReference>
<accession>A0A7T0BTI4</accession>
<dbReference type="AlphaFoldDB" id="A0A7T0BTI4"/>
<dbReference type="GO" id="GO:0008955">
    <property type="term" value="F:peptidoglycan glycosyltransferase activity"/>
    <property type="evidence" value="ECO:0007669"/>
    <property type="project" value="UniProtKB-EC"/>
</dbReference>
<reference evidence="22 23" key="1">
    <citation type="submission" date="2020-02" db="EMBL/GenBank/DDBJ databases">
        <title>Genomic and physiological characterization of two novel Nitrospinaceae genera.</title>
        <authorList>
            <person name="Mueller A.J."/>
            <person name="Jung M.-Y."/>
            <person name="Strachan C.R."/>
            <person name="Herbold C.W."/>
            <person name="Kirkegaard R.H."/>
            <person name="Daims H."/>
        </authorList>
    </citation>
    <scope>NUCLEOTIDE SEQUENCE [LARGE SCALE GENOMIC DNA]</scope>
    <source>
        <strain evidence="22">EB</strain>
    </source>
</reference>
<evidence type="ECO:0000256" key="15">
    <source>
        <dbReference type="ARBA" id="ARBA00033270"/>
    </source>
</evidence>
<dbReference type="PANTHER" id="PTHR30474">
    <property type="entry name" value="CELL CYCLE PROTEIN"/>
    <property type="match status" value="1"/>
</dbReference>
<evidence type="ECO:0000256" key="8">
    <source>
        <dbReference type="ARBA" id="ARBA00022960"/>
    </source>
</evidence>
<dbReference type="GO" id="GO:0015648">
    <property type="term" value="F:lipid-linked peptidoglycan transporter activity"/>
    <property type="evidence" value="ECO:0007669"/>
    <property type="project" value="TreeGrafter"/>
</dbReference>
<feature type="transmembrane region" description="Helical" evidence="21">
    <location>
        <begin position="12"/>
        <end position="32"/>
    </location>
</feature>
<feature type="transmembrane region" description="Helical" evidence="21">
    <location>
        <begin position="76"/>
        <end position="98"/>
    </location>
</feature>
<evidence type="ECO:0000256" key="9">
    <source>
        <dbReference type="ARBA" id="ARBA00022984"/>
    </source>
</evidence>
<evidence type="ECO:0000256" key="4">
    <source>
        <dbReference type="ARBA" id="ARBA00022618"/>
    </source>
</evidence>
<keyword evidence="8" id="KW-0133">Cell shape</keyword>
<evidence type="ECO:0000256" key="13">
    <source>
        <dbReference type="ARBA" id="ARBA00023316"/>
    </source>
</evidence>
<dbReference type="PANTHER" id="PTHR30474:SF2">
    <property type="entry name" value="PEPTIDOGLYCAN GLYCOSYLTRANSFERASE FTSW-RELATED"/>
    <property type="match status" value="1"/>
</dbReference>
<proteinExistence type="inferred from homology"/>
<evidence type="ECO:0000256" key="7">
    <source>
        <dbReference type="ARBA" id="ARBA00022692"/>
    </source>
</evidence>
<evidence type="ECO:0000256" key="14">
    <source>
        <dbReference type="ARBA" id="ARBA00032370"/>
    </source>
</evidence>
<feature type="transmembrane region" description="Helical" evidence="21">
    <location>
        <begin position="142"/>
        <end position="161"/>
    </location>
</feature>
<evidence type="ECO:0000313" key="22">
    <source>
        <dbReference type="EMBL" id="QPJ60671.1"/>
    </source>
</evidence>
<dbReference type="Proteomes" id="UP000594688">
    <property type="component" value="Chromosome"/>
</dbReference>
<evidence type="ECO:0000256" key="1">
    <source>
        <dbReference type="ARBA" id="ARBA00004651"/>
    </source>
</evidence>
<comment type="similarity">
    <text evidence="16">Belongs to the SEDS family. FtsW subfamily.</text>
</comment>
<keyword evidence="12" id="KW-0131">Cell cycle</keyword>
<dbReference type="EC" id="2.4.99.28" evidence="19"/>
<keyword evidence="11 21" id="KW-0472">Membrane</keyword>
<evidence type="ECO:0000256" key="20">
    <source>
        <dbReference type="ARBA" id="ARBA00049902"/>
    </source>
</evidence>
<comment type="pathway">
    <text evidence="2">Cell wall biogenesis; peptidoglycan biosynthesis.</text>
</comment>
<dbReference type="KEGG" id="nli:G3M70_01710"/>
<comment type="catalytic activity">
    <reaction evidence="20">
        <text>[GlcNAc-(1-&gt;4)-Mur2Ac(oyl-L-Ala-gamma-D-Glu-L-Lys-D-Ala-D-Ala)](n)-di-trans,octa-cis-undecaprenyl diphosphate + beta-D-GlcNAc-(1-&gt;4)-Mur2Ac(oyl-L-Ala-gamma-D-Glu-L-Lys-D-Ala-D-Ala)-di-trans,octa-cis-undecaprenyl diphosphate = [GlcNAc-(1-&gt;4)-Mur2Ac(oyl-L-Ala-gamma-D-Glu-L-Lys-D-Ala-D-Ala)](n+1)-di-trans,octa-cis-undecaprenyl diphosphate + di-trans,octa-cis-undecaprenyl diphosphate + H(+)</text>
        <dbReference type="Rhea" id="RHEA:23708"/>
        <dbReference type="Rhea" id="RHEA-COMP:9602"/>
        <dbReference type="Rhea" id="RHEA-COMP:9603"/>
        <dbReference type="ChEBI" id="CHEBI:15378"/>
        <dbReference type="ChEBI" id="CHEBI:58405"/>
        <dbReference type="ChEBI" id="CHEBI:60033"/>
        <dbReference type="ChEBI" id="CHEBI:78435"/>
        <dbReference type="EC" id="2.4.99.28"/>
    </reaction>
</comment>
<dbReference type="Pfam" id="PF01098">
    <property type="entry name" value="FTSW_RODA_SPOVE"/>
    <property type="match status" value="1"/>
</dbReference>
<evidence type="ECO:0000256" key="5">
    <source>
        <dbReference type="ARBA" id="ARBA00022676"/>
    </source>
</evidence>
<keyword evidence="5" id="KW-0328">Glycosyltransferase</keyword>
<dbReference type="EMBL" id="CP048685">
    <property type="protein sequence ID" value="QPJ60671.1"/>
    <property type="molecule type" value="Genomic_DNA"/>
</dbReference>
<evidence type="ECO:0000256" key="17">
    <source>
        <dbReference type="ARBA" id="ARBA00041185"/>
    </source>
</evidence>
<sequence>MSSSNNKNQHFDTLLALTLGALVLTGIVMVYSASAVYAQEEYQDSLYFLKRHLAWVLLGSGVLVAAFKVDYHKLHALTYPAMALTLLLLLMVMLPGLGMEAGGARRWLSLGPLTFQPSELAKFTVILFIARSMVKRADKLRDFAYGYLPNLIVLGIFFTLILLQPDFGTAMIISLVAFTMLFVAGVRPKFLVYSVLAVLPFLLTAVLSHQYRTRRIMAFLDPWQDRADSGFQAVQSFLAFGQGGIWGLGLGDSRQKLFYLPEAHTDFIYSVIGEELGIIGALGVLVLFGVLMWRGFSTAFRARDLFGTHLAFGLTLVIGVQALTNMGVATGILPTKGLTLPFISLGGSSLVVSMLSMGVLLNISEHATRA</sequence>
<evidence type="ECO:0000256" key="2">
    <source>
        <dbReference type="ARBA" id="ARBA00004752"/>
    </source>
</evidence>
<feature type="transmembrane region" description="Helical" evidence="21">
    <location>
        <begin position="305"/>
        <end position="323"/>
    </location>
</feature>
<dbReference type="NCBIfam" id="TIGR02614">
    <property type="entry name" value="ftsW"/>
    <property type="match status" value="1"/>
</dbReference>
<comment type="subcellular location">
    <subcellularLocation>
        <location evidence="1">Cell membrane</location>
        <topology evidence="1">Multi-pass membrane protein</topology>
    </subcellularLocation>
</comment>
<dbReference type="GO" id="GO:0071555">
    <property type="term" value="P:cell wall organization"/>
    <property type="evidence" value="ECO:0007669"/>
    <property type="project" value="UniProtKB-KW"/>
</dbReference>